<keyword evidence="1" id="KW-0732">Signal</keyword>
<dbReference type="GO" id="GO:1904680">
    <property type="term" value="F:peptide transmembrane transporter activity"/>
    <property type="evidence" value="ECO:0007669"/>
    <property type="project" value="TreeGrafter"/>
</dbReference>
<keyword evidence="4" id="KW-1185">Reference proteome</keyword>
<name>A0A7W7G9J1_9ACTN</name>
<gene>
    <name evidence="3" type="ORF">BJ982_002128</name>
</gene>
<proteinExistence type="predicted"/>
<dbReference type="Gene3D" id="3.90.76.10">
    <property type="entry name" value="Dipeptide-binding Protein, Domain 1"/>
    <property type="match status" value="1"/>
</dbReference>
<evidence type="ECO:0000313" key="4">
    <source>
        <dbReference type="Proteomes" id="UP000542210"/>
    </source>
</evidence>
<dbReference type="GO" id="GO:0015833">
    <property type="term" value="P:peptide transport"/>
    <property type="evidence" value="ECO:0007669"/>
    <property type="project" value="TreeGrafter"/>
</dbReference>
<dbReference type="AlphaFoldDB" id="A0A7W7G9J1"/>
<protein>
    <submittedName>
        <fullName evidence="3">Peptide/nickel transport system substrate-binding protein</fullName>
    </submittedName>
</protein>
<dbReference type="RefSeq" id="WP_184878957.1">
    <property type="nucleotide sequence ID" value="NZ_BOOV01000039.1"/>
</dbReference>
<dbReference type="PANTHER" id="PTHR30290:SF38">
    <property type="entry name" value="D,D-DIPEPTIDE-BINDING PERIPLASMIC PROTEIN DDPA-RELATED"/>
    <property type="match status" value="1"/>
</dbReference>
<evidence type="ECO:0000259" key="2">
    <source>
        <dbReference type="Pfam" id="PF00496"/>
    </source>
</evidence>
<accession>A0A7W7G9J1</accession>
<dbReference type="InterPro" id="IPR039424">
    <property type="entry name" value="SBP_5"/>
</dbReference>
<organism evidence="3 4">
    <name type="scientific">Sphaerisporangium siamense</name>
    <dbReference type="NCBI Taxonomy" id="795645"/>
    <lineage>
        <taxon>Bacteria</taxon>
        <taxon>Bacillati</taxon>
        <taxon>Actinomycetota</taxon>
        <taxon>Actinomycetes</taxon>
        <taxon>Streptosporangiales</taxon>
        <taxon>Streptosporangiaceae</taxon>
        <taxon>Sphaerisporangium</taxon>
    </lineage>
</organism>
<dbReference type="CDD" id="cd00995">
    <property type="entry name" value="PBP2_NikA_DppA_OppA_like"/>
    <property type="match status" value="1"/>
</dbReference>
<reference evidence="3 4" key="1">
    <citation type="submission" date="2020-08" db="EMBL/GenBank/DDBJ databases">
        <title>Sequencing the genomes of 1000 actinobacteria strains.</title>
        <authorList>
            <person name="Klenk H.-P."/>
        </authorList>
    </citation>
    <scope>NUCLEOTIDE SEQUENCE [LARGE SCALE GENOMIC DNA]</scope>
    <source>
        <strain evidence="3 4">DSM 45784</strain>
    </source>
</reference>
<dbReference type="EMBL" id="JACHND010000001">
    <property type="protein sequence ID" value="MBB4700584.1"/>
    <property type="molecule type" value="Genomic_DNA"/>
</dbReference>
<comment type="caution">
    <text evidence="3">The sequence shown here is derived from an EMBL/GenBank/DDBJ whole genome shotgun (WGS) entry which is preliminary data.</text>
</comment>
<dbReference type="InterPro" id="IPR030678">
    <property type="entry name" value="Peptide/Ni-bd"/>
</dbReference>
<dbReference type="InterPro" id="IPR000914">
    <property type="entry name" value="SBP_5_dom"/>
</dbReference>
<dbReference type="PIRSF" id="PIRSF002741">
    <property type="entry name" value="MppA"/>
    <property type="match status" value="1"/>
</dbReference>
<dbReference type="Pfam" id="PF00496">
    <property type="entry name" value="SBP_bac_5"/>
    <property type="match status" value="1"/>
</dbReference>
<sequence length="474" mass="51562">MLTIAAAQGLTGLNPVTKENAWQEALFPLMWNGLVKADRNERLEPDLALSWKADATQKVWTFTLRPGVKFSNGKALTPADVVSTIEYYKDPDTATQLKNNVAPIAKVEPGSGDAVVFTLKKPNALFPSSIQMVKIVDTGALAAMDKDPAVTGPFRVKEYVPNDHLVLERNPGYFGAKPPLDGIKIVKAADSSSAVTALRAGDLDVLWSVPLSQVSSIENDPRLAVVRPAVIGQYVSWEVDTTSPPFDDPKARQALAYAIDQTANLKAAYFGQGIVSTTNNPLPSNSPDHGGVLTDYTYDLDKAKALFAEAGITQGSTLTWWGVAGQYPEWNISGQILQASLKKIGINLKIENTDIAAWAAKFYPAGKKFPGMIIPNFQSFPADPANEFLFLLKGRCECNWNNAEFDALYEKALATADDTGRRAIWHQMQEIVNRQVPIYVPLQFATLTAAKRTVTGLWVDGAGNPHLENAGFAR</sequence>
<dbReference type="GO" id="GO:0043190">
    <property type="term" value="C:ATP-binding cassette (ABC) transporter complex"/>
    <property type="evidence" value="ECO:0007669"/>
    <property type="project" value="InterPro"/>
</dbReference>
<evidence type="ECO:0000256" key="1">
    <source>
        <dbReference type="ARBA" id="ARBA00022729"/>
    </source>
</evidence>
<dbReference type="Gene3D" id="3.10.105.10">
    <property type="entry name" value="Dipeptide-binding Protein, Domain 3"/>
    <property type="match status" value="1"/>
</dbReference>
<evidence type="ECO:0000313" key="3">
    <source>
        <dbReference type="EMBL" id="MBB4700584.1"/>
    </source>
</evidence>
<dbReference type="SUPFAM" id="SSF53850">
    <property type="entry name" value="Periplasmic binding protein-like II"/>
    <property type="match status" value="1"/>
</dbReference>
<dbReference type="GO" id="GO:0042597">
    <property type="term" value="C:periplasmic space"/>
    <property type="evidence" value="ECO:0007669"/>
    <property type="project" value="UniProtKB-ARBA"/>
</dbReference>
<dbReference type="PANTHER" id="PTHR30290">
    <property type="entry name" value="PERIPLASMIC BINDING COMPONENT OF ABC TRANSPORTER"/>
    <property type="match status" value="1"/>
</dbReference>
<feature type="domain" description="Solute-binding protein family 5" evidence="2">
    <location>
        <begin position="43"/>
        <end position="384"/>
    </location>
</feature>
<dbReference type="Gene3D" id="3.40.190.10">
    <property type="entry name" value="Periplasmic binding protein-like II"/>
    <property type="match status" value="1"/>
</dbReference>
<dbReference type="Proteomes" id="UP000542210">
    <property type="component" value="Unassembled WGS sequence"/>
</dbReference>